<evidence type="ECO:0000313" key="7">
    <source>
        <dbReference type="EMBL" id="KAJ9596704.1"/>
    </source>
</evidence>
<dbReference type="Pfam" id="PF00056">
    <property type="entry name" value="Ldh_1_N"/>
    <property type="match status" value="1"/>
</dbReference>
<name>A0AAD8AD06_DIPPU</name>
<dbReference type="GO" id="GO:0006099">
    <property type="term" value="P:tricarboxylic acid cycle"/>
    <property type="evidence" value="ECO:0007669"/>
    <property type="project" value="UniProtKB-KW"/>
</dbReference>
<dbReference type="PANTHER" id="PTHR11540:SF16">
    <property type="entry name" value="MALATE DEHYDROGENASE, MITOCHONDRIAL"/>
    <property type="match status" value="1"/>
</dbReference>
<dbReference type="Gene3D" id="3.40.50.720">
    <property type="entry name" value="NAD(P)-binding Rossmann-like Domain"/>
    <property type="match status" value="1"/>
</dbReference>
<protein>
    <recommendedName>
        <fullName evidence="2">Malate dehydrogenase, mitochondrial</fullName>
        <ecNumber evidence="1">1.1.1.37</ecNumber>
    </recommendedName>
</protein>
<sequence>MLLRVLKSLKPLRIKRCKSSFYKTNVRNFKVAVSGAAGGIGQALSLLLKQCEIIQELALYDIGNTRGIALDISHINTKCKVEGFVGIDEMVHAIKLEPVGYRWLRLLKSEKKKGRRRKYISEILIIIINRIKTSFNTSYLRKTDLKYSIALMGTLIDLFTNHEQPLQNLVVPHHQPQPDRSILLDVQHNLQSQDCAELDTTRTFVQRKV</sequence>
<accession>A0AAD8AD06</accession>
<dbReference type="AlphaFoldDB" id="A0AAD8AD06"/>
<dbReference type="InterPro" id="IPR001236">
    <property type="entry name" value="Lactate/malate_DH_N"/>
</dbReference>
<feature type="domain" description="Lactate/malate dehydrogenase N-terminal" evidence="6">
    <location>
        <begin position="30"/>
        <end position="89"/>
    </location>
</feature>
<evidence type="ECO:0000313" key="8">
    <source>
        <dbReference type="Proteomes" id="UP001233999"/>
    </source>
</evidence>
<dbReference type="EC" id="1.1.1.37" evidence="1"/>
<dbReference type="GO" id="GO:0030060">
    <property type="term" value="F:L-malate dehydrogenase (NAD+) activity"/>
    <property type="evidence" value="ECO:0007669"/>
    <property type="project" value="UniProtKB-EC"/>
</dbReference>
<evidence type="ECO:0000256" key="5">
    <source>
        <dbReference type="ARBA" id="ARBA00023027"/>
    </source>
</evidence>
<keyword evidence="5" id="KW-0520">NAD</keyword>
<evidence type="ECO:0000256" key="1">
    <source>
        <dbReference type="ARBA" id="ARBA00012995"/>
    </source>
</evidence>
<dbReference type="Proteomes" id="UP001233999">
    <property type="component" value="Unassembled WGS sequence"/>
</dbReference>
<keyword evidence="8" id="KW-1185">Reference proteome</keyword>
<gene>
    <name evidence="7" type="ORF">L9F63_012272</name>
</gene>
<proteinExistence type="predicted"/>
<evidence type="ECO:0000259" key="6">
    <source>
        <dbReference type="Pfam" id="PF00056"/>
    </source>
</evidence>
<reference evidence="7" key="1">
    <citation type="journal article" date="2023" name="IScience">
        <title>Live-bearing cockroach genome reveals convergent evolutionary mechanisms linked to viviparity in insects and beyond.</title>
        <authorList>
            <person name="Fouks B."/>
            <person name="Harrison M.C."/>
            <person name="Mikhailova A.A."/>
            <person name="Marchal E."/>
            <person name="English S."/>
            <person name="Carruthers M."/>
            <person name="Jennings E.C."/>
            <person name="Chiamaka E.L."/>
            <person name="Frigard R.A."/>
            <person name="Pippel M."/>
            <person name="Attardo G.M."/>
            <person name="Benoit J.B."/>
            <person name="Bornberg-Bauer E."/>
            <person name="Tobe S.S."/>
        </authorList>
    </citation>
    <scope>NUCLEOTIDE SEQUENCE</scope>
    <source>
        <strain evidence="7">Stay&amp;Tobe</strain>
    </source>
</reference>
<evidence type="ECO:0000256" key="3">
    <source>
        <dbReference type="ARBA" id="ARBA00022532"/>
    </source>
</evidence>
<dbReference type="EMBL" id="JASPKZ010001972">
    <property type="protein sequence ID" value="KAJ9596704.1"/>
    <property type="molecule type" value="Genomic_DNA"/>
</dbReference>
<evidence type="ECO:0000256" key="4">
    <source>
        <dbReference type="ARBA" id="ARBA00023002"/>
    </source>
</evidence>
<dbReference type="PANTHER" id="PTHR11540">
    <property type="entry name" value="MALATE AND LACTATE DEHYDROGENASE"/>
    <property type="match status" value="1"/>
</dbReference>
<comment type="caution">
    <text evidence="7">The sequence shown here is derived from an EMBL/GenBank/DDBJ whole genome shotgun (WGS) entry which is preliminary data.</text>
</comment>
<organism evidence="7 8">
    <name type="scientific">Diploptera punctata</name>
    <name type="common">Pacific beetle cockroach</name>
    <dbReference type="NCBI Taxonomy" id="6984"/>
    <lineage>
        <taxon>Eukaryota</taxon>
        <taxon>Metazoa</taxon>
        <taxon>Ecdysozoa</taxon>
        <taxon>Arthropoda</taxon>
        <taxon>Hexapoda</taxon>
        <taxon>Insecta</taxon>
        <taxon>Pterygota</taxon>
        <taxon>Neoptera</taxon>
        <taxon>Polyneoptera</taxon>
        <taxon>Dictyoptera</taxon>
        <taxon>Blattodea</taxon>
        <taxon>Blaberoidea</taxon>
        <taxon>Blaberidae</taxon>
        <taxon>Diplopterinae</taxon>
        <taxon>Diploptera</taxon>
    </lineage>
</organism>
<dbReference type="SUPFAM" id="SSF51735">
    <property type="entry name" value="NAD(P)-binding Rossmann-fold domains"/>
    <property type="match status" value="1"/>
</dbReference>
<dbReference type="GO" id="GO:0005739">
    <property type="term" value="C:mitochondrion"/>
    <property type="evidence" value="ECO:0007669"/>
    <property type="project" value="TreeGrafter"/>
</dbReference>
<dbReference type="InterPro" id="IPR036291">
    <property type="entry name" value="NAD(P)-bd_dom_sf"/>
</dbReference>
<keyword evidence="3" id="KW-0816">Tricarboxylic acid cycle</keyword>
<reference evidence="7" key="2">
    <citation type="submission" date="2023-05" db="EMBL/GenBank/DDBJ databases">
        <authorList>
            <person name="Fouks B."/>
        </authorList>
    </citation>
    <scope>NUCLEOTIDE SEQUENCE</scope>
    <source>
        <strain evidence="7">Stay&amp;Tobe</strain>
        <tissue evidence="7">Testes</tissue>
    </source>
</reference>
<evidence type="ECO:0000256" key="2">
    <source>
        <dbReference type="ARBA" id="ARBA00016075"/>
    </source>
</evidence>
<keyword evidence="4" id="KW-0560">Oxidoreductase</keyword>